<keyword evidence="3" id="KW-1185">Reference proteome</keyword>
<accession>A0ABY4ECB2</accession>
<feature type="domain" description="Schlafen group 3-like DNA/RNA helicase" evidence="1">
    <location>
        <begin position="207"/>
        <end position="552"/>
    </location>
</feature>
<gene>
    <name evidence="2" type="ORF">LVJ81_04980</name>
</gene>
<evidence type="ECO:0000313" key="2">
    <source>
        <dbReference type="EMBL" id="UOO93385.1"/>
    </source>
</evidence>
<sequence>MMDPEIPNDSNISIEYNIPLTNRRVDFIVTGKNPEKIDTAIIIELKQWSDLERTNKDAIVKTFLGKQLREVVHPSYQAWTYSALINDYNETVRNENIQLIPCTYLHNLKNSAEVKHDVYQEHIDKAPVFISSDVEKLSRFISKHIKFGDSTNVMYRIENGKIKPSKNLSDYLSSMLQGNEEFILLDNQKLVYEQAIQLAEKTKLNQKHCLIVKGGPGTGKSVLAINLLVKFTHQGLLTQYVSKNSAPRDVFKAKLTKSLAKGRIDSLFKGSGSYIDQETNFFDALLVDEAHRLNAKSGMFSHLGENQIKEIIAASKLSIFFIDEAQKVTFKDIGSIDEIKKHALALDAKVTELELESQFRCNGSDGYLAWLDSVLNIRPTANLDLDGIDYDFRVFDNPVELHNCIRKLNDINNKSRMVAGYCWPWSSKNNPDLDDIVIENCGYSAKWNLGSDGMLWAIAPKSVEEVGCIHTCQGLEFDYVGVIIGDDFVIRDGKVVTNPDKRAKSDKSISGYKKLLKSDAEHAKNLVGSIIKNTYRTLMTRGQKGCFIYCTDQETQNYFKKLLNAHPSNSVQPEKNFDLQKFKPNLIKSTLETAPNKVYLPVYNYANPSVTEQWFECPYYIQPISTLFVATIDGAEVIDQIQPDTHYVFNKDMDEFNSDDICLMSTLDAQEYYIGTLKNAYEKYSLKESDLKVLGKLVALLL</sequence>
<dbReference type="Gene3D" id="3.40.50.300">
    <property type="entry name" value="P-loop containing nucleotide triphosphate hydrolases"/>
    <property type="match status" value="1"/>
</dbReference>
<organism evidence="2 3">
    <name type="scientific">Vitreoscilla stercoraria</name>
    <dbReference type="NCBI Taxonomy" id="61"/>
    <lineage>
        <taxon>Bacteria</taxon>
        <taxon>Pseudomonadati</taxon>
        <taxon>Pseudomonadota</taxon>
        <taxon>Betaproteobacteria</taxon>
        <taxon>Neisseriales</taxon>
        <taxon>Neisseriaceae</taxon>
        <taxon>Vitreoscilla</taxon>
    </lineage>
</organism>
<dbReference type="SUPFAM" id="SSF52540">
    <property type="entry name" value="P-loop containing nucleoside triphosphate hydrolases"/>
    <property type="match status" value="2"/>
</dbReference>
<dbReference type="EMBL" id="CP091512">
    <property type="protein sequence ID" value="UOO93385.1"/>
    <property type="molecule type" value="Genomic_DNA"/>
</dbReference>
<reference evidence="2" key="2">
    <citation type="journal article" date="2022" name="Res Sq">
        <title>Evolution of multicellular longitudinally dividing oral cavity symbionts (Neisseriaceae).</title>
        <authorList>
            <person name="Nyongesa S."/>
            <person name="Weber P."/>
            <person name="Bernet E."/>
            <person name="Pullido F."/>
            <person name="Nieckarz M."/>
            <person name="Delaby M."/>
            <person name="Nieves C."/>
            <person name="Viehboeck T."/>
            <person name="Krause N."/>
            <person name="Rivera-Millot A."/>
            <person name="Nakamura A."/>
            <person name="Vischer N."/>
            <person name="VanNieuwenhze M."/>
            <person name="Brun Y."/>
            <person name="Cava F."/>
            <person name="Bulgheresi S."/>
            <person name="Veyrier F."/>
        </authorList>
    </citation>
    <scope>NUCLEOTIDE SEQUENCE</scope>
    <source>
        <strain evidence="2">SAG 1488-6</strain>
    </source>
</reference>
<dbReference type="RefSeq" id="WP_211206687.1">
    <property type="nucleotide sequence ID" value="NZ_CP091512.1"/>
</dbReference>
<reference evidence="2" key="1">
    <citation type="submission" date="2021-12" db="EMBL/GenBank/DDBJ databases">
        <authorList>
            <person name="Veyrier F.J."/>
        </authorList>
    </citation>
    <scope>NUCLEOTIDE SEQUENCE</scope>
    <source>
        <strain evidence="2">SAG 1488-6</strain>
    </source>
</reference>
<dbReference type="InterPro" id="IPR018647">
    <property type="entry name" value="SLFN_3-like_DNA/RNA_helicase"/>
</dbReference>
<evidence type="ECO:0000313" key="3">
    <source>
        <dbReference type="Proteomes" id="UP000832034"/>
    </source>
</evidence>
<dbReference type="InterPro" id="IPR027417">
    <property type="entry name" value="P-loop_NTPase"/>
</dbReference>
<dbReference type="Pfam" id="PF09848">
    <property type="entry name" value="SLFN-g3_helicase"/>
    <property type="match status" value="1"/>
</dbReference>
<proteinExistence type="predicted"/>
<dbReference type="Proteomes" id="UP000832034">
    <property type="component" value="Chromosome"/>
</dbReference>
<evidence type="ECO:0000259" key="1">
    <source>
        <dbReference type="Pfam" id="PF09848"/>
    </source>
</evidence>
<protein>
    <submittedName>
        <fullName evidence="2">DUF2075 domain-containing protein</fullName>
    </submittedName>
</protein>
<name>A0ABY4ECB2_VITST</name>